<feature type="region of interest" description="Disordered" evidence="1">
    <location>
        <begin position="107"/>
        <end position="142"/>
    </location>
</feature>
<gene>
    <name evidence="2" type="ORF">SNE40_000203</name>
</gene>
<dbReference type="EMBL" id="JAZGQO010000001">
    <property type="protein sequence ID" value="KAK6194597.1"/>
    <property type="molecule type" value="Genomic_DNA"/>
</dbReference>
<protein>
    <submittedName>
        <fullName evidence="2">Uncharacterized protein</fullName>
    </submittedName>
</protein>
<accession>A0AAN8KJ31</accession>
<sequence length="142" mass="16207">MVYLSSGIRRYSLSDHLWPLDLPSVICPAWFYITRGGGGTDVTDGSFLNIDTLRPQRSVRSRLSRNITINRLTRYLPTDNISYSNNNNMFLYVTPVFNWAGSGCTKRRGRADPEKKAHLQKKLDKRLGDLSSKRLPKKSSNK</sequence>
<evidence type="ECO:0000313" key="3">
    <source>
        <dbReference type="Proteomes" id="UP001347796"/>
    </source>
</evidence>
<organism evidence="2 3">
    <name type="scientific">Patella caerulea</name>
    <name type="common">Rayed Mediterranean limpet</name>
    <dbReference type="NCBI Taxonomy" id="87958"/>
    <lineage>
        <taxon>Eukaryota</taxon>
        <taxon>Metazoa</taxon>
        <taxon>Spiralia</taxon>
        <taxon>Lophotrochozoa</taxon>
        <taxon>Mollusca</taxon>
        <taxon>Gastropoda</taxon>
        <taxon>Patellogastropoda</taxon>
        <taxon>Patelloidea</taxon>
        <taxon>Patellidae</taxon>
        <taxon>Patella</taxon>
    </lineage>
</organism>
<proteinExistence type="predicted"/>
<evidence type="ECO:0000256" key="1">
    <source>
        <dbReference type="SAM" id="MobiDB-lite"/>
    </source>
</evidence>
<name>A0AAN8KJ31_PATCE</name>
<dbReference type="AlphaFoldDB" id="A0AAN8KJ31"/>
<evidence type="ECO:0000313" key="2">
    <source>
        <dbReference type="EMBL" id="KAK6194597.1"/>
    </source>
</evidence>
<comment type="caution">
    <text evidence="2">The sequence shown here is derived from an EMBL/GenBank/DDBJ whole genome shotgun (WGS) entry which is preliminary data.</text>
</comment>
<feature type="compositionally biased region" description="Basic and acidic residues" evidence="1">
    <location>
        <begin position="110"/>
        <end position="132"/>
    </location>
</feature>
<keyword evidence="3" id="KW-1185">Reference proteome</keyword>
<dbReference type="Proteomes" id="UP001347796">
    <property type="component" value="Unassembled WGS sequence"/>
</dbReference>
<reference evidence="2 3" key="1">
    <citation type="submission" date="2024-01" db="EMBL/GenBank/DDBJ databases">
        <title>The genome of the rayed Mediterranean limpet Patella caerulea (Linnaeus, 1758).</title>
        <authorList>
            <person name="Anh-Thu Weber A."/>
            <person name="Halstead-Nussloch G."/>
        </authorList>
    </citation>
    <scope>NUCLEOTIDE SEQUENCE [LARGE SCALE GENOMIC DNA]</scope>
    <source>
        <strain evidence="2">AATW-2023a</strain>
        <tissue evidence="2">Whole specimen</tissue>
    </source>
</reference>